<dbReference type="SUPFAM" id="SSF56112">
    <property type="entry name" value="Protein kinase-like (PK-like)"/>
    <property type="match status" value="1"/>
</dbReference>
<evidence type="ECO:0000313" key="3">
    <source>
        <dbReference type="EMBL" id="MBW96139.1"/>
    </source>
</evidence>
<reference evidence="3" key="1">
    <citation type="submission" date="2018-02" db="EMBL/GenBank/DDBJ databases">
        <title>Rhizophora mucronata_Transcriptome.</title>
        <authorList>
            <person name="Meera S.P."/>
            <person name="Sreeshan A."/>
            <person name="Augustine A."/>
        </authorList>
    </citation>
    <scope>NUCLEOTIDE SEQUENCE</scope>
    <source>
        <tissue evidence="3">Leaf</tissue>
    </source>
</reference>
<protein>
    <submittedName>
        <fullName evidence="3">Uncharacterized protein</fullName>
    </submittedName>
</protein>
<keyword evidence="2" id="KW-0067">ATP-binding</keyword>
<dbReference type="GO" id="GO:0005524">
    <property type="term" value="F:ATP binding"/>
    <property type="evidence" value="ECO:0007669"/>
    <property type="project" value="UniProtKB-KW"/>
</dbReference>
<dbReference type="PANTHER" id="PTHR27001">
    <property type="entry name" value="OS01G0253100 PROTEIN"/>
    <property type="match status" value="1"/>
</dbReference>
<evidence type="ECO:0000256" key="1">
    <source>
        <dbReference type="ARBA" id="ARBA00022741"/>
    </source>
</evidence>
<dbReference type="GO" id="GO:0005886">
    <property type="term" value="C:plasma membrane"/>
    <property type="evidence" value="ECO:0007669"/>
    <property type="project" value="TreeGrafter"/>
</dbReference>
<dbReference type="InterPro" id="IPR011009">
    <property type="entry name" value="Kinase-like_dom_sf"/>
</dbReference>
<keyword evidence="1" id="KW-0547">Nucleotide-binding</keyword>
<proteinExistence type="predicted"/>
<dbReference type="Gene3D" id="3.30.200.20">
    <property type="entry name" value="Phosphorylase Kinase, domain 1"/>
    <property type="match status" value="1"/>
</dbReference>
<name>A0A2P2JRT1_RHIMU</name>
<dbReference type="AlphaFoldDB" id="A0A2P2JRT1"/>
<accession>A0A2P2JRT1</accession>
<organism evidence="3">
    <name type="scientific">Rhizophora mucronata</name>
    <name type="common">Asiatic mangrove</name>
    <dbReference type="NCBI Taxonomy" id="61149"/>
    <lineage>
        <taxon>Eukaryota</taxon>
        <taxon>Viridiplantae</taxon>
        <taxon>Streptophyta</taxon>
        <taxon>Embryophyta</taxon>
        <taxon>Tracheophyta</taxon>
        <taxon>Spermatophyta</taxon>
        <taxon>Magnoliopsida</taxon>
        <taxon>eudicotyledons</taxon>
        <taxon>Gunneridae</taxon>
        <taxon>Pentapetalae</taxon>
        <taxon>rosids</taxon>
        <taxon>fabids</taxon>
        <taxon>Malpighiales</taxon>
        <taxon>Rhizophoraceae</taxon>
        <taxon>Rhizophora</taxon>
    </lineage>
</organism>
<evidence type="ECO:0000256" key="2">
    <source>
        <dbReference type="ARBA" id="ARBA00022840"/>
    </source>
</evidence>
<sequence length="147" mass="16917">MDSDFDPVDLGVNATKFSYEDLCNFTDGFSTDNFVGVFMWGDVFRGKAYLNGMQPQEVTVKIWDDSNGVIMDGYRDNSISRFRDELLFFTDHHVKFHPNLAKLLGYCFEGNRFGVVYDMKPVITLYNLIPQGILHLLAFLITYCQVK</sequence>
<dbReference type="EMBL" id="GGEC01015656">
    <property type="protein sequence ID" value="MBW96139.1"/>
    <property type="molecule type" value="Transcribed_RNA"/>
</dbReference>
<dbReference type="PANTHER" id="PTHR27001:SF931">
    <property type="entry name" value="OS11G0664100 PROTEIN"/>
    <property type="match status" value="1"/>
</dbReference>